<keyword evidence="9" id="KW-1185">Reference proteome</keyword>
<name>A0A9P0F8M8_BEMTA</name>
<dbReference type="InterPro" id="IPR019166">
    <property type="entry name" value="MIC26/MIC27"/>
</dbReference>
<dbReference type="InterPro" id="IPR033182">
    <property type="entry name" value="MIC26/MIC27_animal"/>
</dbReference>
<proteinExistence type="inferred from homology"/>
<organism evidence="8 9">
    <name type="scientific">Bemisia tabaci</name>
    <name type="common">Sweetpotato whitefly</name>
    <name type="synonym">Aleurodes tabaci</name>
    <dbReference type="NCBI Taxonomy" id="7038"/>
    <lineage>
        <taxon>Eukaryota</taxon>
        <taxon>Metazoa</taxon>
        <taxon>Ecdysozoa</taxon>
        <taxon>Arthropoda</taxon>
        <taxon>Hexapoda</taxon>
        <taxon>Insecta</taxon>
        <taxon>Pterygota</taxon>
        <taxon>Neoptera</taxon>
        <taxon>Paraneoptera</taxon>
        <taxon>Hemiptera</taxon>
        <taxon>Sternorrhyncha</taxon>
        <taxon>Aleyrodoidea</taxon>
        <taxon>Aleyrodidae</taxon>
        <taxon>Aleyrodinae</taxon>
        <taxon>Bemisia</taxon>
    </lineage>
</organism>
<evidence type="ECO:0000256" key="3">
    <source>
        <dbReference type="ARBA" id="ARBA00022692"/>
    </source>
</evidence>
<evidence type="ECO:0000256" key="5">
    <source>
        <dbReference type="ARBA" id="ARBA00023128"/>
    </source>
</evidence>
<dbReference type="GO" id="GO:0042407">
    <property type="term" value="P:cristae formation"/>
    <property type="evidence" value="ECO:0007669"/>
    <property type="project" value="InterPro"/>
</dbReference>
<dbReference type="GO" id="GO:0061617">
    <property type="term" value="C:MICOS complex"/>
    <property type="evidence" value="ECO:0007669"/>
    <property type="project" value="UniProtKB-UniRule"/>
</dbReference>
<evidence type="ECO:0000256" key="2">
    <source>
        <dbReference type="ARBA" id="ARBA00010904"/>
    </source>
</evidence>
<keyword evidence="7" id="KW-0999">Mitochondrion inner membrane</keyword>
<evidence type="ECO:0000256" key="7">
    <source>
        <dbReference type="RuleBase" id="RU363021"/>
    </source>
</evidence>
<keyword evidence="4" id="KW-1133">Transmembrane helix</keyword>
<dbReference type="KEGG" id="btab:109039364"/>
<sequence>MAFQVYCQILRRSVMTPSALSKLSVPVTCSAIVFAASESEKKDSKTLIKPSELPFYDPVKEVKSSEPQKNDEEPSVVLEYIGIARREVWKLKESFSELTGEAYSTVGDVRKQVDEGIDYLRKEEHFPEQIAFITIGGITGLLLAFRKGFFKKLLYMASFAAGSAAIVYPDQASFYWETGKEHSGRTGTILYEFLNGLTRDYAGFDLPTLSDFSFSPMKNDSETAKDPPAK</sequence>
<keyword evidence="5 7" id="KW-0496">Mitochondrion</keyword>
<evidence type="ECO:0000313" key="9">
    <source>
        <dbReference type="Proteomes" id="UP001152759"/>
    </source>
</evidence>
<reference evidence="8" key="1">
    <citation type="submission" date="2021-12" db="EMBL/GenBank/DDBJ databases">
        <authorList>
            <person name="King R."/>
        </authorList>
    </citation>
    <scope>NUCLEOTIDE SEQUENCE</scope>
</reference>
<dbReference type="PANTHER" id="PTHR14564">
    <property type="entry name" value="MICOS COMPLEX SUBUNIT MIC26 / MIC27 FAMILY MEMBER"/>
    <property type="match status" value="1"/>
</dbReference>
<gene>
    <name evidence="8" type="ORF">BEMITA_LOCUS12286</name>
</gene>
<dbReference type="Proteomes" id="UP001152759">
    <property type="component" value="Chromosome 7"/>
</dbReference>
<comment type="subunit">
    <text evidence="7">Component of the mitochondrial contact site and cristae organizing system (MICOS) complex.</text>
</comment>
<accession>A0A9P0F8M8</accession>
<dbReference type="AlphaFoldDB" id="A0A9P0F8M8"/>
<evidence type="ECO:0000256" key="1">
    <source>
        <dbReference type="ARBA" id="ARBA00004325"/>
    </source>
</evidence>
<evidence type="ECO:0000256" key="4">
    <source>
        <dbReference type="ARBA" id="ARBA00022989"/>
    </source>
</evidence>
<comment type="similarity">
    <text evidence="2">Belongs to the apolipoprotein O/MICOS complex subunit Mic27 family.</text>
</comment>
<protein>
    <recommendedName>
        <fullName evidence="7">MICOS complex subunit</fullName>
    </recommendedName>
</protein>
<evidence type="ECO:0000256" key="6">
    <source>
        <dbReference type="ARBA" id="ARBA00023136"/>
    </source>
</evidence>
<comment type="function">
    <text evidence="7">Component of the MICOS complex, a large protein complex of the mitochondrial inner membrane that plays crucial roles in the maintenance of crista junctions, inner membrane architecture, and formation of contact sites to the outer membrane.</text>
</comment>
<dbReference type="EMBL" id="OU963868">
    <property type="protein sequence ID" value="CAH0393935.1"/>
    <property type="molecule type" value="Genomic_DNA"/>
</dbReference>
<evidence type="ECO:0000313" key="8">
    <source>
        <dbReference type="EMBL" id="CAH0393935.1"/>
    </source>
</evidence>
<keyword evidence="3" id="KW-0812">Transmembrane</keyword>
<keyword evidence="6" id="KW-0472">Membrane</keyword>
<comment type="subcellular location">
    <subcellularLocation>
        <location evidence="7">Mitochondrion inner membrane</location>
    </subcellularLocation>
    <subcellularLocation>
        <location evidence="1">Mitochondrion membrane</location>
    </subcellularLocation>
</comment>
<dbReference type="Pfam" id="PF09769">
    <property type="entry name" value="ApoO"/>
    <property type="match status" value="1"/>
</dbReference>